<name>A0A1I8PRT3_STOCA</name>
<gene>
    <name evidence="8" type="primary">106089513</name>
</gene>
<feature type="domain" description="Chitin-binding type-2" evidence="7">
    <location>
        <begin position="502"/>
        <end position="558"/>
    </location>
</feature>
<dbReference type="GO" id="GO:0005576">
    <property type="term" value="C:extracellular region"/>
    <property type="evidence" value="ECO:0007669"/>
    <property type="project" value="InterPro"/>
</dbReference>
<feature type="signal peptide" evidence="6">
    <location>
        <begin position="1"/>
        <end position="18"/>
    </location>
</feature>
<dbReference type="Gene3D" id="2.170.140.10">
    <property type="entry name" value="Chitin binding domain"/>
    <property type="match status" value="5"/>
</dbReference>
<evidence type="ECO:0000256" key="4">
    <source>
        <dbReference type="ARBA" id="ARBA00023157"/>
    </source>
</evidence>
<keyword evidence="3" id="KW-0677">Repeat</keyword>
<dbReference type="AlphaFoldDB" id="A0A1I8PRT3"/>
<dbReference type="GO" id="GO:0008061">
    <property type="term" value="F:chitin binding"/>
    <property type="evidence" value="ECO:0007669"/>
    <property type="project" value="UniProtKB-KW"/>
</dbReference>
<dbReference type="PROSITE" id="PS50940">
    <property type="entry name" value="CHIT_BIND_II"/>
    <property type="match status" value="6"/>
</dbReference>
<sequence>MRVLGVLVFIAFAAASNAAYSGKWQNILYARYVCSSKPNGYRTLVPGSCSQFYECQYGRSLLRSCPHYFDGTKRECVIFNPGCVESFENLAKDTEVLPEIKATTVAPSASIAFELVANPFTKDHPRISKYLETICHAKADGTLLSSLTRCNEFYRCHQGKVTIHSCGERYFNPEREVCDLPKHTKCLVKNPTEEGATDLVDVNTDKAVDSKEDLSEKKNNKLYLKVICLTKPNGFYLASFTSCNEYYICSMGQAIVKTCGDNYFDSHTGSCGLPENTKCILKSHQEVKEEVAKPITEESEPEIPHIEQTDSKHTVSSIELYKRYVCRDKPNGVFIISLEKCNEFYVCEDGTAQVHSCGKLHFNSLEGSCDLAENSHCLLEQKQKKAAAVAGAATMLAKPSSISLYETFVCRNKSDGQFLVSLEKCNEYYICQKGLAVVHSCGDLYFNIAKGVCDLPQNTRCSLGQAPAEDNDPKTSVAGSDTHSATYGTSDMKIPPEDLYHRFVCRGKPNDFLVASLKSCNEYYVCRDGIALTQNCGKKYFNAAKGICDMPENTECKMSKRK</sequence>
<evidence type="ECO:0000256" key="2">
    <source>
        <dbReference type="ARBA" id="ARBA00022729"/>
    </source>
</evidence>
<dbReference type="KEGG" id="scac:106089513"/>
<dbReference type="OrthoDB" id="6020543at2759"/>
<keyword evidence="4" id="KW-1015">Disulfide bond</keyword>
<dbReference type="InterPro" id="IPR002557">
    <property type="entry name" value="Chitin-bd_dom"/>
</dbReference>
<keyword evidence="9" id="KW-1185">Reference proteome</keyword>
<keyword evidence="5" id="KW-0325">Glycoprotein</keyword>
<evidence type="ECO:0000256" key="1">
    <source>
        <dbReference type="ARBA" id="ARBA00022669"/>
    </source>
</evidence>
<feature type="domain" description="Chitin-binding type-2" evidence="7">
    <location>
        <begin position="323"/>
        <end position="379"/>
    </location>
</feature>
<evidence type="ECO:0000256" key="6">
    <source>
        <dbReference type="SAM" id="SignalP"/>
    </source>
</evidence>
<dbReference type="Pfam" id="PF01607">
    <property type="entry name" value="CBM_14"/>
    <property type="match status" value="6"/>
</dbReference>
<dbReference type="InterPro" id="IPR051940">
    <property type="entry name" value="Chitin_bind-dev_reg"/>
</dbReference>
<feature type="domain" description="Chitin-binding type-2" evidence="7">
    <location>
        <begin position="31"/>
        <end position="66"/>
    </location>
</feature>
<reference evidence="8" key="1">
    <citation type="submission" date="2020-05" db="UniProtKB">
        <authorList>
            <consortium name="EnsemblMetazoa"/>
        </authorList>
    </citation>
    <scope>IDENTIFICATION</scope>
    <source>
        <strain evidence="8">USDA</strain>
    </source>
</reference>
<organism evidence="8 9">
    <name type="scientific">Stomoxys calcitrans</name>
    <name type="common">Stable fly</name>
    <name type="synonym">Conops calcitrans</name>
    <dbReference type="NCBI Taxonomy" id="35570"/>
    <lineage>
        <taxon>Eukaryota</taxon>
        <taxon>Metazoa</taxon>
        <taxon>Ecdysozoa</taxon>
        <taxon>Arthropoda</taxon>
        <taxon>Hexapoda</taxon>
        <taxon>Insecta</taxon>
        <taxon>Pterygota</taxon>
        <taxon>Neoptera</taxon>
        <taxon>Endopterygota</taxon>
        <taxon>Diptera</taxon>
        <taxon>Brachycera</taxon>
        <taxon>Muscomorpha</taxon>
        <taxon>Muscoidea</taxon>
        <taxon>Muscidae</taxon>
        <taxon>Stomoxys</taxon>
    </lineage>
</organism>
<dbReference type="VEuPathDB" id="VectorBase:SCAU010485"/>
<proteinExistence type="predicted"/>
<dbReference type="SUPFAM" id="SSF57625">
    <property type="entry name" value="Invertebrate chitin-binding proteins"/>
    <property type="match status" value="6"/>
</dbReference>
<feature type="domain" description="Chitin-binding type-2" evidence="7">
    <location>
        <begin position="132"/>
        <end position="188"/>
    </location>
</feature>
<evidence type="ECO:0000313" key="9">
    <source>
        <dbReference type="Proteomes" id="UP000095300"/>
    </source>
</evidence>
<evidence type="ECO:0000256" key="5">
    <source>
        <dbReference type="ARBA" id="ARBA00023180"/>
    </source>
</evidence>
<keyword evidence="1" id="KW-0147">Chitin-binding</keyword>
<dbReference type="SMART" id="SM00494">
    <property type="entry name" value="ChtBD2"/>
    <property type="match status" value="6"/>
</dbReference>
<protein>
    <recommendedName>
        <fullName evidence="7">Chitin-binding type-2 domain-containing protein</fullName>
    </recommendedName>
</protein>
<feature type="domain" description="Chitin-binding type-2" evidence="7">
    <location>
        <begin position="407"/>
        <end position="463"/>
    </location>
</feature>
<dbReference type="EnsemblMetazoa" id="SCAU010485-RA">
    <property type="protein sequence ID" value="SCAU010485-PA"/>
    <property type="gene ID" value="SCAU010485"/>
</dbReference>
<accession>A0A1I8PRT3</accession>
<dbReference type="PANTHER" id="PTHR23301">
    <property type="entry name" value="CHITIN BINDING PERITROPHIN-A"/>
    <property type="match status" value="1"/>
</dbReference>
<evidence type="ECO:0000256" key="3">
    <source>
        <dbReference type="ARBA" id="ARBA00022737"/>
    </source>
</evidence>
<feature type="domain" description="Chitin-binding type-2" evidence="7">
    <location>
        <begin position="225"/>
        <end position="281"/>
    </location>
</feature>
<dbReference type="STRING" id="35570.A0A1I8PRT3"/>
<evidence type="ECO:0000313" key="8">
    <source>
        <dbReference type="EnsemblMetazoa" id="SCAU010485-PA"/>
    </source>
</evidence>
<dbReference type="Proteomes" id="UP000095300">
    <property type="component" value="Unassembled WGS sequence"/>
</dbReference>
<keyword evidence="2 6" id="KW-0732">Signal</keyword>
<evidence type="ECO:0000259" key="7">
    <source>
        <dbReference type="PROSITE" id="PS50940"/>
    </source>
</evidence>
<feature type="chain" id="PRO_5009327235" description="Chitin-binding type-2 domain-containing protein" evidence="6">
    <location>
        <begin position="19"/>
        <end position="562"/>
    </location>
</feature>
<dbReference type="InterPro" id="IPR036508">
    <property type="entry name" value="Chitin-bd_dom_sf"/>
</dbReference>
<dbReference type="PANTHER" id="PTHR23301:SF0">
    <property type="entry name" value="CHITIN-BINDING TYPE-2 DOMAIN-CONTAINING PROTEIN-RELATED"/>
    <property type="match status" value="1"/>
</dbReference>